<gene>
    <name evidence="8" type="ORF">X975_24775</name>
</gene>
<accession>A0A087T9B0</accession>
<keyword evidence="9" id="KW-1185">Reference proteome</keyword>
<comment type="similarity">
    <text evidence="2">Belongs to the TMEM192 family.</text>
</comment>
<dbReference type="GO" id="GO:0005765">
    <property type="term" value="C:lysosomal membrane"/>
    <property type="evidence" value="ECO:0007669"/>
    <property type="project" value="TreeGrafter"/>
</dbReference>
<feature type="non-terminal residue" evidence="8">
    <location>
        <position position="268"/>
    </location>
</feature>
<evidence type="ECO:0000256" key="2">
    <source>
        <dbReference type="ARBA" id="ARBA00006314"/>
    </source>
</evidence>
<dbReference type="PANTHER" id="PTHR31592">
    <property type="entry name" value="TRANSMEMBRANE PROTEIN 192"/>
    <property type="match status" value="1"/>
</dbReference>
<reference evidence="8 9" key="1">
    <citation type="submission" date="2013-11" db="EMBL/GenBank/DDBJ databases">
        <title>Genome sequencing of Stegodyphus mimosarum.</title>
        <authorList>
            <person name="Bechsgaard J."/>
        </authorList>
    </citation>
    <scope>NUCLEOTIDE SEQUENCE [LARGE SCALE GENOMIC DNA]</scope>
</reference>
<evidence type="ECO:0000313" key="8">
    <source>
        <dbReference type="EMBL" id="KFM61699.1"/>
    </source>
</evidence>
<evidence type="ECO:0000256" key="4">
    <source>
        <dbReference type="ARBA" id="ARBA00022692"/>
    </source>
</evidence>
<sequence>MVSLGNNQRSPGGGYFFTADNAQLFDETDEASLVSSVLISDEEPNFKTIPLTGVLVLEIICTATLLTSAFVIPLYQKDDDVCFILTCAHSGYWCFLFITSGYRNYHHNYIQRCGYLEFFRNTQLLQKIPLLIPSLGNALLVVILSLFQKYCPLLEKCPIDSNFHCYNYLQIIIGVEACMLLICLINYLVLVVKFNQSKAIPDVHQDELLVSYVQSYAPVNEVGFRDEDYMEEILEKQADMIRYLKQHCNNLSRKIMKLSSQLEAVQNT</sequence>
<dbReference type="STRING" id="407821.A0A087T9B0"/>
<dbReference type="OrthoDB" id="6277625at2759"/>
<dbReference type="Pfam" id="PF14802">
    <property type="entry name" value="TMEM192"/>
    <property type="match status" value="1"/>
</dbReference>
<evidence type="ECO:0000313" key="9">
    <source>
        <dbReference type="Proteomes" id="UP000054359"/>
    </source>
</evidence>
<organism evidence="8 9">
    <name type="scientific">Stegodyphus mimosarum</name>
    <name type="common">African social velvet spider</name>
    <dbReference type="NCBI Taxonomy" id="407821"/>
    <lineage>
        <taxon>Eukaryota</taxon>
        <taxon>Metazoa</taxon>
        <taxon>Ecdysozoa</taxon>
        <taxon>Arthropoda</taxon>
        <taxon>Chelicerata</taxon>
        <taxon>Arachnida</taxon>
        <taxon>Araneae</taxon>
        <taxon>Araneomorphae</taxon>
        <taxon>Entelegynae</taxon>
        <taxon>Eresoidea</taxon>
        <taxon>Eresidae</taxon>
        <taxon>Stegodyphus</taxon>
    </lineage>
</organism>
<proteinExistence type="inferred from homology"/>
<keyword evidence="5 7" id="KW-1133">Transmembrane helix</keyword>
<feature type="transmembrane region" description="Helical" evidence="7">
    <location>
        <begin position="168"/>
        <end position="190"/>
    </location>
</feature>
<feature type="transmembrane region" description="Helical" evidence="7">
    <location>
        <begin position="54"/>
        <end position="75"/>
    </location>
</feature>
<evidence type="ECO:0000256" key="6">
    <source>
        <dbReference type="ARBA" id="ARBA00023136"/>
    </source>
</evidence>
<dbReference type="PANTHER" id="PTHR31592:SF1">
    <property type="entry name" value="TRANSMEMBRANE PROTEIN 192"/>
    <property type="match status" value="1"/>
</dbReference>
<keyword evidence="4 7" id="KW-0812">Transmembrane</keyword>
<dbReference type="EMBL" id="KK114091">
    <property type="protein sequence ID" value="KFM61699.1"/>
    <property type="molecule type" value="Genomic_DNA"/>
</dbReference>
<dbReference type="AlphaFoldDB" id="A0A087T9B0"/>
<dbReference type="InterPro" id="IPR029399">
    <property type="entry name" value="TMEM192"/>
</dbReference>
<dbReference type="Proteomes" id="UP000054359">
    <property type="component" value="Unassembled WGS sequence"/>
</dbReference>
<keyword evidence="6 7" id="KW-0472">Membrane</keyword>
<comment type="subcellular location">
    <subcellularLocation>
        <location evidence="1">Membrane</location>
        <topology evidence="1">Multi-pass membrane protein</topology>
    </subcellularLocation>
</comment>
<name>A0A087T9B0_STEMI</name>
<evidence type="ECO:0000256" key="5">
    <source>
        <dbReference type="ARBA" id="ARBA00022989"/>
    </source>
</evidence>
<evidence type="ECO:0000256" key="7">
    <source>
        <dbReference type="SAM" id="Phobius"/>
    </source>
</evidence>
<dbReference type="GO" id="GO:0005770">
    <property type="term" value="C:late endosome"/>
    <property type="evidence" value="ECO:0007669"/>
    <property type="project" value="TreeGrafter"/>
</dbReference>
<feature type="transmembrane region" description="Helical" evidence="7">
    <location>
        <begin position="81"/>
        <end position="102"/>
    </location>
</feature>
<evidence type="ECO:0000256" key="3">
    <source>
        <dbReference type="ARBA" id="ARBA00014635"/>
    </source>
</evidence>
<dbReference type="OMA" id="HGCYIDK"/>
<evidence type="ECO:0000256" key="1">
    <source>
        <dbReference type="ARBA" id="ARBA00004141"/>
    </source>
</evidence>
<protein>
    <recommendedName>
        <fullName evidence="3">Transmembrane protein 192</fullName>
    </recommendedName>
</protein>
<feature type="transmembrane region" description="Helical" evidence="7">
    <location>
        <begin position="128"/>
        <end position="148"/>
    </location>
</feature>